<dbReference type="Gene3D" id="3.10.580.10">
    <property type="entry name" value="CBS-domain"/>
    <property type="match status" value="2"/>
</dbReference>
<dbReference type="InterPro" id="IPR000644">
    <property type="entry name" value="CBS_dom"/>
</dbReference>
<gene>
    <name evidence="4" type="ORF">SAMN03080615_02333</name>
</gene>
<dbReference type="EMBL" id="FOGB01000006">
    <property type="protein sequence ID" value="SEQ67852.1"/>
    <property type="molecule type" value="Genomic_DNA"/>
</dbReference>
<reference evidence="5" key="1">
    <citation type="submission" date="2016-10" db="EMBL/GenBank/DDBJ databases">
        <authorList>
            <person name="Varghese N."/>
            <person name="Submissions S."/>
        </authorList>
    </citation>
    <scope>NUCLEOTIDE SEQUENCE [LARGE SCALE GENOMIC DNA]</scope>
    <source>
        <strain evidence="5">DSM 18887</strain>
    </source>
</reference>
<evidence type="ECO:0000259" key="3">
    <source>
        <dbReference type="PROSITE" id="PS51371"/>
    </source>
</evidence>
<dbReference type="STRING" id="355243.SAMN03080615_02333"/>
<evidence type="ECO:0000256" key="1">
    <source>
        <dbReference type="ARBA" id="ARBA00023122"/>
    </source>
</evidence>
<accession>A0A1H9I059</accession>
<evidence type="ECO:0000313" key="5">
    <source>
        <dbReference type="Proteomes" id="UP000198749"/>
    </source>
</evidence>
<proteinExistence type="predicted"/>
<protein>
    <submittedName>
        <fullName evidence="4">CBS domain-containing protein</fullName>
    </submittedName>
</protein>
<dbReference type="InterPro" id="IPR051257">
    <property type="entry name" value="Diverse_CBS-Domain"/>
</dbReference>
<feature type="domain" description="CBS" evidence="3">
    <location>
        <begin position="141"/>
        <end position="199"/>
    </location>
</feature>
<dbReference type="CDD" id="cd02205">
    <property type="entry name" value="CBS_pair_SF"/>
    <property type="match status" value="1"/>
</dbReference>
<feature type="domain" description="CBS" evidence="3">
    <location>
        <begin position="72"/>
        <end position="129"/>
    </location>
</feature>
<dbReference type="AlphaFoldDB" id="A0A1H9I059"/>
<keyword evidence="5" id="KW-1185">Reference proteome</keyword>
<dbReference type="Proteomes" id="UP000198749">
    <property type="component" value="Unassembled WGS sequence"/>
</dbReference>
<dbReference type="RefSeq" id="WP_091358209.1">
    <property type="nucleotide sequence ID" value="NZ_AP025284.1"/>
</dbReference>
<dbReference type="SUPFAM" id="SSF54631">
    <property type="entry name" value="CBS-domain pair"/>
    <property type="match status" value="1"/>
</dbReference>
<dbReference type="PANTHER" id="PTHR43080">
    <property type="entry name" value="CBS DOMAIN-CONTAINING PROTEIN CBSX3, MITOCHONDRIAL"/>
    <property type="match status" value="1"/>
</dbReference>
<keyword evidence="1 2" id="KW-0129">CBS domain</keyword>
<sequence length="201" mass="22237">MFSVYSPNGRAFHDTLEALYRARSGTQNRSTDEQLKRQSDTAHRITPKALDAYRQLIHAQPKDELHHLYEVMSDAFTNLPAEQPAYQALLAIQQSPFNELPVVNAQNCIIGMISYDSIIGHLIETGEALGLLKISTVRDYLSGDVITAEPVTSIRRAAQVMDHYDLETLPVVDNYGTTIGIVTARSIVSAVANDPPLSVWS</sequence>
<dbReference type="OrthoDB" id="9790355at2"/>
<dbReference type="Pfam" id="PF00571">
    <property type="entry name" value="CBS"/>
    <property type="match status" value="2"/>
</dbReference>
<dbReference type="SMART" id="SM00116">
    <property type="entry name" value="CBS"/>
    <property type="match status" value="2"/>
</dbReference>
<name>A0A1H9I059_9GAMM</name>
<organism evidence="4 5">
    <name type="scientific">Amphritea atlantica</name>
    <dbReference type="NCBI Taxonomy" id="355243"/>
    <lineage>
        <taxon>Bacteria</taxon>
        <taxon>Pseudomonadati</taxon>
        <taxon>Pseudomonadota</taxon>
        <taxon>Gammaproteobacteria</taxon>
        <taxon>Oceanospirillales</taxon>
        <taxon>Oceanospirillaceae</taxon>
        <taxon>Amphritea</taxon>
    </lineage>
</organism>
<evidence type="ECO:0000313" key="4">
    <source>
        <dbReference type="EMBL" id="SEQ67852.1"/>
    </source>
</evidence>
<dbReference type="PANTHER" id="PTHR43080:SF2">
    <property type="entry name" value="CBS DOMAIN-CONTAINING PROTEIN"/>
    <property type="match status" value="1"/>
</dbReference>
<dbReference type="InterPro" id="IPR046342">
    <property type="entry name" value="CBS_dom_sf"/>
</dbReference>
<evidence type="ECO:0000256" key="2">
    <source>
        <dbReference type="PROSITE-ProRule" id="PRU00703"/>
    </source>
</evidence>
<dbReference type="PROSITE" id="PS51371">
    <property type="entry name" value="CBS"/>
    <property type="match status" value="2"/>
</dbReference>